<dbReference type="AlphaFoldDB" id="A0A8T0PD72"/>
<evidence type="ECO:0000313" key="3">
    <source>
        <dbReference type="Proteomes" id="UP000823388"/>
    </source>
</evidence>
<comment type="caution">
    <text evidence="2">The sequence shown here is derived from an EMBL/GenBank/DDBJ whole genome shotgun (WGS) entry which is preliminary data.</text>
</comment>
<dbReference type="Proteomes" id="UP000823388">
    <property type="component" value="Chromosome 8K"/>
</dbReference>
<evidence type="ECO:0000313" key="2">
    <source>
        <dbReference type="EMBL" id="KAG2560187.1"/>
    </source>
</evidence>
<protein>
    <submittedName>
        <fullName evidence="2">Uncharacterized protein</fullName>
    </submittedName>
</protein>
<gene>
    <name evidence="2" type="ORF">PVAP13_8KG044351</name>
</gene>
<reference evidence="2" key="1">
    <citation type="submission" date="2020-05" db="EMBL/GenBank/DDBJ databases">
        <title>WGS assembly of Panicum virgatum.</title>
        <authorList>
            <person name="Lovell J.T."/>
            <person name="Jenkins J."/>
            <person name="Shu S."/>
            <person name="Juenger T.E."/>
            <person name="Schmutz J."/>
        </authorList>
    </citation>
    <scope>NUCLEOTIDE SEQUENCE</scope>
    <source>
        <strain evidence="2">AP13</strain>
    </source>
</reference>
<organism evidence="2 3">
    <name type="scientific">Panicum virgatum</name>
    <name type="common">Blackwell switchgrass</name>
    <dbReference type="NCBI Taxonomy" id="38727"/>
    <lineage>
        <taxon>Eukaryota</taxon>
        <taxon>Viridiplantae</taxon>
        <taxon>Streptophyta</taxon>
        <taxon>Embryophyta</taxon>
        <taxon>Tracheophyta</taxon>
        <taxon>Spermatophyta</taxon>
        <taxon>Magnoliopsida</taxon>
        <taxon>Liliopsida</taxon>
        <taxon>Poales</taxon>
        <taxon>Poaceae</taxon>
        <taxon>PACMAD clade</taxon>
        <taxon>Panicoideae</taxon>
        <taxon>Panicodae</taxon>
        <taxon>Paniceae</taxon>
        <taxon>Panicinae</taxon>
        <taxon>Panicum</taxon>
        <taxon>Panicum sect. Hiantes</taxon>
    </lineage>
</organism>
<feature type="compositionally biased region" description="Basic and acidic residues" evidence="1">
    <location>
        <begin position="118"/>
        <end position="137"/>
    </location>
</feature>
<feature type="region of interest" description="Disordered" evidence="1">
    <location>
        <begin position="1"/>
        <end position="48"/>
    </location>
</feature>
<evidence type="ECO:0000256" key="1">
    <source>
        <dbReference type="SAM" id="MobiDB-lite"/>
    </source>
</evidence>
<proteinExistence type="predicted"/>
<dbReference type="EMBL" id="CM029051">
    <property type="protein sequence ID" value="KAG2560187.1"/>
    <property type="molecule type" value="Genomic_DNA"/>
</dbReference>
<accession>A0A8T0PD72</accession>
<name>A0A8T0PD72_PANVG</name>
<sequence>MRHRTTPRRLSAPPVSSPGGRTANLQRLPCAPKSEQEEPLGAHAVPDPSVLGTSRLLAGRRFSFLLFGLESDSAGLSPRSPLPSPLSKKPAALARGVTNTTVCLRVTDSSPTTCTEKQQSDRGKPLRCKAEGPHERALPLAKRRGRSEAEPPLAGDRTGYI</sequence>
<feature type="region of interest" description="Disordered" evidence="1">
    <location>
        <begin position="73"/>
        <end position="93"/>
    </location>
</feature>
<feature type="region of interest" description="Disordered" evidence="1">
    <location>
        <begin position="109"/>
        <end position="161"/>
    </location>
</feature>
<keyword evidence="3" id="KW-1185">Reference proteome</keyword>